<name>A0AAE7NX24_9BRAD</name>
<dbReference type="RefSeq" id="WP_092218380.1">
    <property type="nucleotide sequence ID" value="NZ_CP030050.1"/>
</dbReference>
<evidence type="ECO:0000313" key="3">
    <source>
        <dbReference type="Proteomes" id="UP000594015"/>
    </source>
</evidence>
<keyword evidence="1" id="KW-0812">Transmembrane</keyword>
<protein>
    <submittedName>
        <fullName evidence="2">Uncharacterized protein</fullName>
    </submittedName>
</protein>
<dbReference type="AlphaFoldDB" id="A0AAE7NX24"/>
<keyword evidence="1" id="KW-1133">Transmembrane helix</keyword>
<feature type="transmembrane region" description="Helical" evidence="1">
    <location>
        <begin position="81"/>
        <end position="99"/>
    </location>
</feature>
<evidence type="ECO:0000313" key="2">
    <source>
        <dbReference type="EMBL" id="QOZ71055.1"/>
    </source>
</evidence>
<accession>A0AAE7NX24</accession>
<organism evidence="2 3">
    <name type="scientific">Bradyrhizobium arachidis</name>
    <dbReference type="NCBI Taxonomy" id="858423"/>
    <lineage>
        <taxon>Bacteria</taxon>
        <taxon>Pseudomonadati</taxon>
        <taxon>Pseudomonadota</taxon>
        <taxon>Alphaproteobacteria</taxon>
        <taxon>Hyphomicrobiales</taxon>
        <taxon>Nitrobacteraceae</taxon>
        <taxon>Bradyrhizobium</taxon>
    </lineage>
</organism>
<reference evidence="2 3" key="1">
    <citation type="submission" date="2018-06" db="EMBL/GenBank/DDBJ databases">
        <title>Comparative genomics of Bradyrhizobium nodulating Arachidis hypogaea.</title>
        <authorList>
            <person name="Li Y."/>
        </authorList>
    </citation>
    <scope>NUCLEOTIDE SEQUENCE [LARGE SCALE GENOMIC DNA]</scope>
    <source>
        <strain evidence="2 3">CCBAU 051107</strain>
    </source>
</reference>
<dbReference type="KEGG" id="barh:WN72_35660"/>
<sequence length="106" mass="11546">MRQLQSHRSKLLAVNLKQANCKNLDTLRRYDLMDFRSPVSTVVRFGPATDGLFSDKFDIHFVGAVLGQLIALGFSDLAQNATFISATFVSILIGAIGAADRCGRAD</sequence>
<gene>
    <name evidence="2" type="ORF">WN72_35660</name>
</gene>
<dbReference type="EMBL" id="CP030050">
    <property type="protein sequence ID" value="QOZ71055.1"/>
    <property type="molecule type" value="Genomic_DNA"/>
</dbReference>
<keyword evidence="1" id="KW-0472">Membrane</keyword>
<proteinExistence type="predicted"/>
<evidence type="ECO:0000256" key="1">
    <source>
        <dbReference type="SAM" id="Phobius"/>
    </source>
</evidence>
<dbReference type="Proteomes" id="UP000594015">
    <property type="component" value="Chromosome"/>
</dbReference>